<gene>
    <name evidence="3" type="ORF">COV26_00975</name>
</gene>
<keyword evidence="1" id="KW-0812">Transmembrane</keyword>
<feature type="transmembrane region" description="Helical" evidence="1">
    <location>
        <begin position="135"/>
        <end position="158"/>
    </location>
</feature>
<name>A0A2H0TNH6_9BACT</name>
<feature type="transmembrane region" description="Helical" evidence="1">
    <location>
        <begin position="414"/>
        <end position="433"/>
    </location>
</feature>
<dbReference type="AlphaFoldDB" id="A0A2H0TNH6"/>
<comment type="caution">
    <text evidence="3">The sequence shown here is derived from an EMBL/GenBank/DDBJ whole genome shotgun (WGS) entry which is preliminary data.</text>
</comment>
<proteinExistence type="predicted"/>
<evidence type="ECO:0000313" key="3">
    <source>
        <dbReference type="EMBL" id="PIR72977.1"/>
    </source>
</evidence>
<organism evidence="3 4">
    <name type="scientific">Candidatus Nealsonbacteria bacterium CG10_big_fil_rev_8_21_14_0_10_36_23</name>
    <dbReference type="NCBI Taxonomy" id="1974709"/>
    <lineage>
        <taxon>Bacteria</taxon>
        <taxon>Candidatus Nealsoniibacteriota</taxon>
    </lineage>
</organism>
<evidence type="ECO:0000256" key="1">
    <source>
        <dbReference type="SAM" id="Phobius"/>
    </source>
</evidence>
<accession>A0A2H0TNH6</accession>
<feature type="transmembrane region" description="Helical" evidence="1">
    <location>
        <begin position="238"/>
        <end position="257"/>
    </location>
</feature>
<feature type="transmembrane region" description="Helical" evidence="1">
    <location>
        <begin position="272"/>
        <end position="290"/>
    </location>
</feature>
<feature type="non-terminal residue" evidence="3">
    <location>
        <position position="824"/>
    </location>
</feature>
<dbReference type="Gene3D" id="2.60.120.260">
    <property type="entry name" value="Galactose-binding domain-like"/>
    <property type="match status" value="1"/>
</dbReference>
<sequence>MEIFKRFVNFLKHNYWLVLLAIVIISYGQTILMLPWQDDNALFFKLAHIQEPAGFLGKGILGEGSYKYTAFFYYPVYLLFKYKTVYYFLLGFLVYFLSTLVIYKVASKVIGEKYGKLSSILYACGYIASDGFIRLFNSVITSLSVILTSLLLYFYWNYYKKRKPLLYFLAVGFFFLAVEFARVRTHYLIAPVILFEILFITARKKIKYVYQSALRLLPFIFIFYKYFIQNGDRRSQEVLVFIKALLKGDFSILYGYFSSLSNIFVPDWITKYQHFFLLSLVLIFLTYLLFRKSKKGYLILIGIPFAVIWYFFSQEIYSTPLLNPNSSQLGLVYLGGVVLAILITIFFYIRKEIKVYYLLFCFWILVSLVSYSAYSPTVIFNSINRYFAHSFFALVLLLGVLYKNFEKESFSKTAFFVLVFIYGFGNLSTGLIYQNSLLKNRTAPVGQFYRKLLKDLPKIEKGDVLYFDVADDARGYFADAFSVAQMPETTAIAWRYGIDRYDFFLAENYDDLVAKVVENKIATQNIYPFFYSKEKGLVSTKEEFEKLSRGVAETEMVFGKDLSEPYYFSNTYSCVIRPIITFTVSAKPDLEAGKLLNDKQFPLAIAQAYAKTKRDFYNSAKVLASSNWRERVSSNLIDQNTDTVWQADRVTWDEEKTFLGFDLGKILEPDRFVWVNAFANNTPTAYSIEISTDDVSWKKVAETERIFRIESGKPVEIKFTAVPARFVRMVISKTLNADSAGISEAWVVPAEFGNYKIADLENYIQSPQIALLNLTSSVFISWESNSSANWQKDNTATLKLITDGLKRNYEVLLPCKGTLLKGIK</sequence>
<feature type="transmembrane region" description="Helical" evidence="1">
    <location>
        <begin position="186"/>
        <end position="202"/>
    </location>
</feature>
<keyword evidence="1" id="KW-1133">Transmembrane helix</keyword>
<dbReference type="Proteomes" id="UP000228508">
    <property type="component" value="Unassembled WGS sequence"/>
</dbReference>
<dbReference type="PROSITE" id="PS50022">
    <property type="entry name" value="FA58C_3"/>
    <property type="match status" value="1"/>
</dbReference>
<dbReference type="InterPro" id="IPR000421">
    <property type="entry name" value="FA58C"/>
</dbReference>
<protein>
    <recommendedName>
        <fullName evidence="2">F5/8 type C domain-containing protein</fullName>
    </recommendedName>
</protein>
<feature type="transmembrane region" description="Helical" evidence="1">
    <location>
        <begin position="356"/>
        <end position="374"/>
    </location>
</feature>
<evidence type="ECO:0000313" key="4">
    <source>
        <dbReference type="Proteomes" id="UP000228508"/>
    </source>
</evidence>
<evidence type="ECO:0000259" key="2">
    <source>
        <dbReference type="PROSITE" id="PS50022"/>
    </source>
</evidence>
<feature type="transmembrane region" description="Helical" evidence="1">
    <location>
        <begin position="15"/>
        <end position="36"/>
    </location>
</feature>
<feature type="transmembrane region" description="Helical" evidence="1">
    <location>
        <begin position="297"/>
        <end position="317"/>
    </location>
</feature>
<dbReference type="InterPro" id="IPR008979">
    <property type="entry name" value="Galactose-bd-like_sf"/>
</dbReference>
<feature type="transmembrane region" description="Helical" evidence="1">
    <location>
        <begin position="329"/>
        <end position="349"/>
    </location>
</feature>
<dbReference type="SUPFAM" id="SSF49785">
    <property type="entry name" value="Galactose-binding domain-like"/>
    <property type="match status" value="1"/>
</dbReference>
<dbReference type="Pfam" id="PF00754">
    <property type="entry name" value="F5_F8_type_C"/>
    <property type="match status" value="1"/>
</dbReference>
<feature type="domain" description="F5/8 type C" evidence="2">
    <location>
        <begin position="604"/>
        <end position="748"/>
    </location>
</feature>
<feature type="transmembrane region" description="Helical" evidence="1">
    <location>
        <begin position="386"/>
        <end position="402"/>
    </location>
</feature>
<keyword evidence="1" id="KW-0472">Membrane</keyword>
<feature type="transmembrane region" description="Helical" evidence="1">
    <location>
        <begin position="85"/>
        <end position="106"/>
    </location>
</feature>
<reference evidence="4" key="1">
    <citation type="submission" date="2017-09" db="EMBL/GenBank/DDBJ databases">
        <title>Depth-based differentiation of microbial function through sediment-hosted aquifers and enrichment of novel symbionts in the deep terrestrial subsurface.</title>
        <authorList>
            <person name="Probst A.J."/>
            <person name="Ladd B."/>
            <person name="Jarett J.K."/>
            <person name="Geller-Mcgrath D.E."/>
            <person name="Sieber C.M.K."/>
            <person name="Emerson J.B."/>
            <person name="Anantharaman K."/>
            <person name="Thomas B.C."/>
            <person name="Malmstrom R."/>
            <person name="Stieglmeier M."/>
            <person name="Klingl A."/>
            <person name="Woyke T."/>
            <person name="Ryan C.M."/>
            <person name="Banfield J.F."/>
        </authorList>
    </citation>
    <scope>NUCLEOTIDE SEQUENCE [LARGE SCALE GENOMIC DNA]</scope>
</reference>
<feature type="transmembrane region" description="Helical" evidence="1">
    <location>
        <begin position="164"/>
        <end position="181"/>
    </location>
</feature>
<dbReference type="EMBL" id="PFCH01000018">
    <property type="protein sequence ID" value="PIR72977.1"/>
    <property type="molecule type" value="Genomic_DNA"/>
</dbReference>